<sequence length="533" mass="59895">MVWDYNDRTPPLRPDTARLRFIPPLVLGSYKIPHVIWGDDASICHEVPSVVSDSMHILVPKAYLEIASKCLTEYLPFKRTVFPPNEDELLPCYSDECILLASKEKLCITADYIILIPDILFHFDATNPTSIQTPPSYFELPSKFDKVGVPSFPALVSAYLLCLGESGTQNFTGFQKGRWRMGDLRARILGWVVTLIAWRRREPWEEYYNGPEEFPVTLKEIRNCLSLESIPILDTRKSFRDLKKRSSFLLDEEEGSSLPPLDFGSFAREGESGHTQLDRSVSEAGHFEGQPLHNREDEGEYEPEGHVTVIEKGTATQSGLKNGIGKEVDLVAQALQYKLKCYFDRGTLYFVGGFAIRAKGSDRVTNDIDLEFSELGSGNLRILISKIESSGFNIIRETKNGFDAVDKATGVRVNVRARSFQGVDVEPFSTKCGGYDVVCDDVQLIQKLNALPNRRDITKQKTDLMDINFLLTGGLSIRKELVSFFNQKEALLKGVRSGRIVLQDGGLRAQVLIKGLEEMGLLEIVDFMNTESE</sequence>
<evidence type="ECO:0000313" key="2">
    <source>
        <dbReference type="Proteomes" id="UP000474640"/>
    </source>
</evidence>
<protein>
    <submittedName>
        <fullName evidence="1">Uncharacterized protein</fullName>
    </submittedName>
</protein>
<name>A0A7C8VE35_ORBOL</name>
<gene>
    <name evidence="1" type="ORF">TWF970_004678</name>
</gene>
<organism evidence="1 2">
    <name type="scientific">Orbilia oligospora</name>
    <name type="common">Nematode-trapping fungus</name>
    <name type="synonym">Arthrobotrys oligospora</name>
    <dbReference type="NCBI Taxonomy" id="2813651"/>
    <lineage>
        <taxon>Eukaryota</taxon>
        <taxon>Fungi</taxon>
        <taxon>Dikarya</taxon>
        <taxon>Ascomycota</taxon>
        <taxon>Pezizomycotina</taxon>
        <taxon>Orbiliomycetes</taxon>
        <taxon>Orbiliales</taxon>
        <taxon>Orbiliaceae</taxon>
        <taxon>Orbilia</taxon>
    </lineage>
</organism>
<reference evidence="1 2" key="1">
    <citation type="submission" date="2020-01" db="EMBL/GenBank/DDBJ databases">
        <authorList>
            <person name="Palmer J.M."/>
        </authorList>
    </citation>
    <scope>NUCLEOTIDE SEQUENCE [LARGE SCALE GENOMIC DNA]</scope>
    <source>
        <strain evidence="1 2">TWF970</strain>
    </source>
</reference>
<proteinExistence type="predicted"/>
<dbReference type="AlphaFoldDB" id="A0A7C8VE35"/>
<comment type="caution">
    <text evidence="1">The sequence shown here is derived from an EMBL/GenBank/DDBJ whole genome shotgun (WGS) entry which is preliminary data.</text>
</comment>
<evidence type="ECO:0000313" key="1">
    <source>
        <dbReference type="EMBL" id="KAF3278227.1"/>
    </source>
</evidence>
<dbReference type="Proteomes" id="UP000474640">
    <property type="component" value="Unassembled WGS sequence"/>
</dbReference>
<dbReference type="OrthoDB" id="2730545at2759"/>
<accession>A0A7C8VE35</accession>
<dbReference type="EMBL" id="JAABOJ010000025">
    <property type="protein sequence ID" value="KAF3278227.1"/>
    <property type="molecule type" value="Genomic_DNA"/>
</dbReference>